<evidence type="ECO:0008006" key="9">
    <source>
        <dbReference type="Google" id="ProtNLM"/>
    </source>
</evidence>
<organism evidence="7 8">
    <name type="scientific">Brassica rapa subsp. trilocularis</name>
    <dbReference type="NCBI Taxonomy" id="1813537"/>
    <lineage>
        <taxon>Eukaryota</taxon>
        <taxon>Viridiplantae</taxon>
        <taxon>Streptophyta</taxon>
        <taxon>Embryophyta</taxon>
        <taxon>Tracheophyta</taxon>
        <taxon>Spermatophyta</taxon>
        <taxon>Magnoliopsida</taxon>
        <taxon>eudicotyledons</taxon>
        <taxon>Gunneridae</taxon>
        <taxon>Pentapetalae</taxon>
        <taxon>rosids</taxon>
        <taxon>malvids</taxon>
        <taxon>Brassicales</taxon>
        <taxon>Brassicaceae</taxon>
        <taxon>Brassiceae</taxon>
        <taxon>Brassica</taxon>
    </lineage>
</organism>
<dbReference type="InterPro" id="IPR036259">
    <property type="entry name" value="MFS_trans_sf"/>
</dbReference>
<feature type="transmembrane region" description="Helical" evidence="6">
    <location>
        <begin position="132"/>
        <end position="153"/>
    </location>
</feature>
<gene>
    <name evidence="7" type="primary">A07p024900.1_BraROA</name>
    <name evidence="7" type="ORF">IGI04_027225</name>
</gene>
<feature type="transmembrane region" description="Helical" evidence="6">
    <location>
        <begin position="441"/>
        <end position="460"/>
    </location>
</feature>
<dbReference type="EMBL" id="JADBGQ010000009">
    <property type="protein sequence ID" value="KAG5379383.1"/>
    <property type="molecule type" value="Genomic_DNA"/>
</dbReference>
<feature type="transmembrane region" description="Helical" evidence="6">
    <location>
        <begin position="243"/>
        <end position="264"/>
    </location>
</feature>
<evidence type="ECO:0000256" key="3">
    <source>
        <dbReference type="ARBA" id="ARBA00022692"/>
    </source>
</evidence>
<feature type="transmembrane region" description="Helical" evidence="6">
    <location>
        <begin position="174"/>
        <end position="194"/>
    </location>
</feature>
<feature type="transmembrane region" description="Helical" evidence="6">
    <location>
        <begin position="324"/>
        <end position="341"/>
    </location>
</feature>
<dbReference type="PROSITE" id="PS51257">
    <property type="entry name" value="PROKAR_LIPOPROTEIN"/>
    <property type="match status" value="1"/>
</dbReference>
<evidence type="ECO:0000313" key="7">
    <source>
        <dbReference type="EMBL" id="KAG5379383.1"/>
    </source>
</evidence>
<feature type="transmembrane region" description="Helical" evidence="6">
    <location>
        <begin position="200"/>
        <end position="223"/>
    </location>
</feature>
<keyword evidence="8" id="KW-1185">Reference proteome</keyword>
<dbReference type="Proteomes" id="UP000823674">
    <property type="component" value="Chromosome A07"/>
</dbReference>
<evidence type="ECO:0000256" key="1">
    <source>
        <dbReference type="ARBA" id="ARBA00004141"/>
    </source>
</evidence>
<keyword evidence="3 6" id="KW-0812">Transmembrane</keyword>
<evidence type="ECO:0000256" key="4">
    <source>
        <dbReference type="ARBA" id="ARBA00022989"/>
    </source>
</evidence>
<accession>A0ABQ7KYJ7</accession>
<evidence type="ECO:0000256" key="6">
    <source>
        <dbReference type="SAM" id="Phobius"/>
    </source>
</evidence>
<reference evidence="7 8" key="1">
    <citation type="submission" date="2021-03" db="EMBL/GenBank/DDBJ databases">
        <authorList>
            <person name="King G.J."/>
            <person name="Bancroft I."/>
            <person name="Baten A."/>
            <person name="Bloomfield J."/>
            <person name="Borpatragohain P."/>
            <person name="He Z."/>
            <person name="Irish N."/>
            <person name="Irwin J."/>
            <person name="Liu K."/>
            <person name="Mauleon R.P."/>
            <person name="Moore J."/>
            <person name="Morris R."/>
            <person name="Ostergaard L."/>
            <person name="Wang B."/>
            <person name="Wells R."/>
        </authorList>
    </citation>
    <scope>NUCLEOTIDE SEQUENCE [LARGE SCALE GENOMIC DNA]</scope>
    <source>
        <strain evidence="7">R-o-18</strain>
        <tissue evidence="7">Leaf</tissue>
    </source>
</reference>
<keyword evidence="4 6" id="KW-1133">Transmembrane helix</keyword>
<comment type="caution">
    <text evidence="7">The sequence shown here is derived from an EMBL/GenBank/DDBJ whole genome shotgun (WGS) entry which is preliminary data.</text>
</comment>
<proteinExistence type="inferred from homology"/>
<dbReference type="InterPro" id="IPR000109">
    <property type="entry name" value="POT_fam"/>
</dbReference>
<protein>
    <recommendedName>
        <fullName evidence="9">Major facilitator superfamily (MFS) profile domain-containing protein</fullName>
    </recommendedName>
</protein>
<feature type="transmembrane region" description="Helical" evidence="6">
    <location>
        <begin position="93"/>
        <end position="112"/>
    </location>
</feature>
<name>A0ABQ7KYJ7_BRACM</name>
<evidence type="ECO:0000313" key="8">
    <source>
        <dbReference type="Proteomes" id="UP000823674"/>
    </source>
</evidence>
<dbReference type="Gene3D" id="1.20.1250.20">
    <property type="entry name" value="MFS general substrate transporter like domains"/>
    <property type="match status" value="2"/>
</dbReference>
<feature type="transmembrane region" description="Helical" evidence="6">
    <location>
        <begin position="361"/>
        <end position="384"/>
    </location>
</feature>
<evidence type="ECO:0000256" key="2">
    <source>
        <dbReference type="ARBA" id="ARBA00005982"/>
    </source>
</evidence>
<feature type="transmembrane region" description="Helical" evidence="6">
    <location>
        <begin position="284"/>
        <end position="304"/>
    </location>
</feature>
<dbReference type="SUPFAM" id="SSF103473">
    <property type="entry name" value="MFS general substrate transporter"/>
    <property type="match status" value="1"/>
</dbReference>
<sequence length="464" mass="51553">MKNEIEERFEDWKGREAIPGKHGGIGPAAIACVVEVMENIVFVANGFNFVEYFMSSMHYSPATAANMVTNFMGTTFLLTLLGGFIADSFLTNFTTFIIFCCLELMGLILLTFQSYSPKLQPESDKTPSTLQATILFTGLYAMAFGAGGIKASLPTHGGDQLDRGNPRLISRFFNWFYFSICCGSILAVTIVVSIEESKGWFWSFTISAGTLALALFIFMAGCLDKAMLNKNISAIEVAETRTFLGLLPIFFSTIAMNCCLAQLSTFSVQQGMIMDRKLFGSFEIPVPSLVAIPLLLVILSAPLYDYFGKRISLDISPSFNLYRIRLGLALSSFSMVIAAIVETTRKYVAVHYDFKISVLWLMVQYLLLTVADTLAFGGMLDFFYREAPSNMKSMSTALGWCSTAFGFFLSTALVEVTNTITGWLGHQWLGGEDLNETSLELFYVVLFVLNTLNLLNYNFWMKGY</sequence>
<feature type="transmembrane region" description="Helical" evidence="6">
    <location>
        <begin position="64"/>
        <end position="86"/>
    </location>
</feature>
<comment type="subcellular location">
    <subcellularLocation>
        <location evidence="1">Membrane</location>
        <topology evidence="1">Multi-pass membrane protein</topology>
    </subcellularLocation>
</comment>
<keyword evidence="5 6" id="KW-0472">Membrane</keyword>
<dbReference type="Pfam" id="PF00854">
    <property type="entry name" value="PTR2"/>
    <property type="match status" value="2"/>
</dbReference>
<feature type="transmembrane region" description="Helical" evidence="6">
    <location>
        <begin position="396"/>
        <end position="421"/>
    </location>
</feature>
<dbReference type="PANTHER" id="PTHR11654">
    <property type="entry name" value="OLIGOPEPTIDE TRANSPORTER-RELATED"/>
    <property type="match status" value="1"/>
</dbReference>
<evidence type="ECO:0000256" key="5">
    <source>
        <dbReference type="ARBA" id="ARBA00023136"/>
    </source>
</evidence>
<comment type="similarity">
    <text evidence="2">Belongs to the major facilitator superfamily. Proton-dependent oligopeptide transporter (POT/PTR) (TC 2.A.17) family.</text>
</comment>